<dbReference type="InterPro" id="IPR002539">
    <property type="entry name" value="MaoC-like_dom"/>
</dbReference>
<dbReference type="GO" id="GO:0008897">
    <property type="term" value="F:holo-[acyl-carrier-protein] synthase activity"/>
    <property type="evidence" value="ECO:0007669"/>
    <property type="project" value="InterPro"/>
</dbReference>
<protein>
    <recommendedName>
        <fullName evidence="7">Ketosynthase family 3 (KS3) domain-containing protein</fullName>
    </recommendedName>
</protein>
<dbReference type="Gene3D" id="3.90.25.70">
    <property type="match status" value="1"/>
</dbReference>
<evidence type="ECO:0000259" key="7">
    <source>
        <dbReference type="PROSITE" id="PS52004"/>
    </source>
</evidence>
<dbReference type="PRINTS" id="PR01483">
    <property type="entry name" value="FASYNTHASE"/>
</dbReference>
<evidence type="ECO:0000256" key="1">
    <source>
        <dbReference type="ARBA" id="ARBA00022450"/>
    </source>
</evidence>
<dbReference type="Pfam" id="PF00698">
    <property type="entry name" value="Acyl_transf_1"/>
    <property type="match status" value="1"/>
</dbReference>
<dbReference type="GO" id="GO:0005835">
    <property type="term" value="C:fatty acid synthase complex"/>
    <property type="evidence" value="ECO:0007669"/>
    <property type="project" value="InterPro"/>
</dbReference>
<keyword evidence="6" id="KW-0560">Oxidoreductase</keyword>
<dbReference type="Proteomes" id="UP000231912">
    <property type="component" value="Unassembled WGS sequence"/>
</dbReference>
<keyword evidence="3" id="KW-0808">Transferase</keyword>
<dbReference type="SMART" id="SM00825">
    <property type="entry name" value="PKS_KS"/>
    <property type="match status" value="1"/>
</dbReference>
<dbReference type="FunFam" id="3.40.366.10:FF:000009">
    <property type="entry name" value="Fatty acid synthase Fas"/>
    <property type="match status" value="1"/>
</dbReference>
<dbReference type="SUPFAM" id="SSF51735">
    <property type="entry name" value="NAD(P)-binding Rossmann-fold domains"/>
    <property type="match status" value="1"/>
</dbReference>
<dbReference type="InterPro" id="IPR013565">
    <property type="entry name" value="Fas1/AflB-like_central"/>
</dbReference>
<dbReference type="GO" id="GO:0004318">
    <property type="term" value="F:enoyl-[acyl-carrier-protein] reductase (NADH) activity"/>
    <property type="evidence" value="ECO:0007669"/>
    <property type="project" value="InterPro"/>
</dbReference>
<dbReference type="Gene3D" id="3.30.70.2430">
    <property type="match status" value="1"/>
</dbReference>
<evidence type="ECO:0000256" key="2">
    <source>
        <dbReference type="ARBA" id="ARBA00022553"/>
    </source>
</evidence>
<dbReference type="Pfam" id="PF02801">
    <property type="entry name" value="Ketoacyl-synt_C"/>
    <property type="match status" value="1"/>
</dbReference>
<dbReference type="Gene3D" id="3.30.70.2490">
    <property type="match status" value="1"/>
</dbReference>
<evidence type="ECO:0000313" key="8">
    <source>
        <dbReference type="EMBL" id="PJZ67201.1"/>
    </source>
</evidence>
<organism evidence="8 9">
    <name type="scientific">Leptospira wolffii</name>
    <dbReference type="NCBI Taxonomy" id="409998"/>
    <lineage>
        <taxon>Bacteria</taxon>
        <taxon>Pseudomonadati</taxon>
        <taxon>Spirochaetota</taxon>
        <taxon>Spirochaetia</taxon>
        <taxon>Leptospirales</taxon>
        <taxon>Leptospiraceae</taxon>
        <taxon>Leptospira</taxon>
    </lineage>
</organism>
<dbReference type="Gene3D" id="3.30.70.3320">
    <property type="match status" value="1"/>
</dbReference>
<proteinExistence type="predicted"/>
<dbReference type="GO" id="GO:0006633">
    <property type="term" value="P:fatty acid biosynthetic process"/>
    <property type="evidence" value="ECO:0007669"/>
    <property type="project" value="InterPro"/>
</dbReference>
<dbReference type="InterPro" id="IPR029069">
    <property type="entry name" value="HotDog_dom_sf"/>
</dbReference>
<dbReference type="GO" id="GO:0016787">
    <property type="term" value="F:hydrolase activity"/>
    <property type="evidence" value="ECO:0007669"/>
    <property type="project" value="UniProtKB-KW"/>
</dbReference>
<dbReference type="InterPro" id="IPR047224">
    <property type="entry name" value="FAS_alpha_su_C"/>
</dbReference>
<dbReference type="Gene3D" id="6.10.140.1400">
    <property type="match status" value="1"/>
</dbReference>
<dbReference type="InterPro" id="IPR013785">
    <property type="entry name" value="Aldolase_TIM"/>
</dbReference>
<reference evidence="8 9" key="1">
    <citation type="submission" date="2017-07" db="EMBL/GenBank/DDBJ databases">
        <title>Leptospira spp. isolated from tropical soils.</title>
        <authorList>
            <person name="Thibeaux R."/>
            <person name="Iraola G."/>
            <person name="Ferres I."/>
            <person name="Bierque E."/>
            <person name="Girault D."/>
            <person name="Soupe-Gilbert M.-E."/>
            <person name="Picardeau M."/>
            <person name="Goarant C."/>
        </authorList>
    </citation>
    <scope>NUCLEOTIDE SEQUENCE [LARGE SCALE GENOMIC DNA]</scope>
    <source>
        <strain evidence="8 9">FH2-C-A2</strain>
    </source>
</reference>
<dbReference type="InterPro" id="IPR036291">
    <property type="entry name" value="NAD(P)-bd_dom_sf"/>
</dbReference>
<dbReference type="Gene3D" id="3.20.20.70">
    <property type="entry name" value="Aldolase class I"/>
    <property type="match status" value="1"/>
</dbReference>
<dbReference type="Pfam" id="PF16073">
    <property type="entry name" value="SAT"/>
    <property type="match status" value="1"/>
</dbReference>
<dbReference type="PANTHER" id="PTHR10982:SF21">
    <property type="entry name" value="FATTY ACID SYNTHASE SUBUNIT BETA"/>
    <property type="match status" value="1"/>
</dbReference>
<dbReference type="Gene3D" id="3.40.50.720">
    <property type="entry name" value="NAD(P)-binding Rossmann-like Domain"/>
    <property type="match status" value="2"/>
</dbReference>
<dbReference type="SUPFAM" id="SSF51412">
    <property type="entry name" value="Inosine monophosphate dehydrogenase (IMPDH)"/>
    <property type="match status" value="1"/>
</dbReference>
<gene>
    <name evidence="8" type="ORF">CH371_03840</name>
</gene>
<name>A0A2M9ZFK0_9LEPT</name>
<dbReference type="InterPro" id="IPR014043">
    <property type="entry name" value="Acyl_transferase_dom"/>
</dbReference>
<dbReference type="InterPro" id="IPR001227">
    <property type="entry name" value="Ac_transferase_dom_sf"/>
</dbReference>
<dbReference type="Gene3D" id="1.20.930.70">
    <property type="match status" value="1"/>
</dbReference>
<dbReference type="Pfam" id="PF00109">
    <property type="entry name" value="ketoacyl-synt"/>
    <property type="match status" value="1"/>
</dbReference>
<dbReference type="Gene3D" id="3.40.47.10">
    <property type="match status" value="1"/>
</dbReference>
<feature type="domain" description="Ketosynthase family 3 (KS3)" evidence="7">
    <location>
        <begin position="2777"/>
        <end position="3229"/>
    </location>
</feature>
<evidence type="ECO:0000256" key="4">
    <source>
        <dbReference type="ARBA" id="ARBA00022801"/>
    </source>
</evidence>
<evidence type="ECO:0000256" key="6">
    <source>
        <dbReference type="ARBA" id="ARBA00023002"/>
    </source>
</evidence>
<dbReference type="Gene3D" id="3.40.366.10">
    <property type="entry name" value="Malonyl-Coenzyme A Acyl Carrier Protein, domain 2"/>
    <property type="match status" value="3"/>
</dbReference>
<dbReference type="InterPro" id="IPR040899">
    <property type="entry name" value="Fas_alpha_ACP"/>
</dbReference>
<evidence type="ECO:0000313" key="9">
    <source>
        <dbReference type="Proteomes" id="UP000231912"/>
    </source>
</evidence>
<dbReference type="InterPro" id="IPR014030">
    <property type="entry name" value="Ketoacyl_synth_N"/>
</dbReference>
<keyword evidence="5" id="KW-0521">NADP</keyword>
<comment type="caution">
    <text evidence="8">The sequence shown here is derived from an EMBL/GenBank/DDBJ whole genome shotgun (WGS) entry which is preliminary data.</text>
</comment>
<keyword evidence="4" id="KW-0378">Hydrolase</keyword>
<dbReference type="PROSITE" id="PS52004">
    <property type="entry name" value="KS3_2"/>
    <property type="match status" value="1"/>
</dbReference>
<dbReference type="GO" id="GO:0004312">
    <property type="term" value="F:fatty acid synthase activity"/>
    <property type="evidence" value="ECO:0007669"/>
    <property type="project" value="InterPro"/>
</dbReference>
<dbReference type="CDD" id="cd00828">
    <property type="entry name" value="elong_cond_enzymes"/>
    <property type="match status" value="1"/>
</dbReference>
<dbReference type="Gene3D" id="3.10.129.10">
    <property type="entry name" value="Hotdog Thioesterase"/>
    <property type="match status" value="1"/>
</dbReference>
<dbReference type="SUPFAM" id="SSF54637">
    <property type="entry name" value="Thioesterase/thiol ester dehydrase-isomerase"/>
    <property type="match status" value="2"/>
</dbReference>
<evidence type="ECO:0000256" key="3">
    <source>
        <dbReference type="ARBA" id="ARBA00022679"/>
    </source>
</evidence>
<dbReference type="InterPro" id="IPR020841">
    <property type="entry name" value="PKS_Beta-ketoAc_synthase_dom"/>
</dbReference>
<dbReference type="GO" id="GO:0004315">
    <property type="term" value="F:3-oxoacyl-[acyl-carrier-protein] synthase activity"/>
    <property type="evidence" value="ECO:0007669"/>
    <property type="project" value="InterPro"/>
</dbReference>
<dbReference type="InterPro" id="IPR014031">
    <property type="entry name" value="Ketoacyl_synth_C"/>
</dbReference>
<dbReference type="Pfam" id="PF01575">
    <property type="entry name" value="MaoC_dehydratas"/>
    <property type="match status" value="1"/>
</dbReference>
<keyword evidence="2" id="KW-0597">Phosphoprotein</keyword>
<dbReference type="InterPro" id="IPR016035">
    <property type="entry name" value="Acyl_Trfase/lysoPLipase"/>
</dbReference>
<keyword evidence="1" id="KW-0596">Phosphopantetheine</keyword>
<dbReference type="Pfam" id="PF18325">
    <property type="entry name" value="Fas_alpha_ACP"/>
    <property type="match status" value="1"/>
</dbReference>
<dbReference type="PROSITE" id="PS00606">
    <property type="entry name" value="KS3_1"/>
    <property type="match status" value="1"/>
</dbReference>
<dbReference type="InterPro" id="IPR032088">
    <property type="entry name" value="SAT"/>
</dbReference>
<dbReference type="Pfam" id="PF08354">
    <property type="entry name" value="Fas1-AflB-like_hel"/>
    <property type="match status" value="1"/>
</dbReference>
<dbReference type="PANTHER" id="PTHR10982">
    <property type="entry name" value="MALONYL COA-ACYL CARRIER PROTEIN TRANSACYLASE"/>
    <property type="match status" value="1"/>
</dbReference>
<dbReference type="InterPro" id="IPR050830">
    <property type="entry name" value="Fungal_FAS"/>
</dbReference>
<dbReference type="InterPro" id="IPR018201">
    <property type="entry name" value="Ketoacyl_synth_AS"/>
</dbReference>
<dbReference type="SUPFAM" id="SSF52151">
    <property type="entry name" value="FabD/lysophospholipase-like"/>
    <property type="match status" value="2"/>
</dbReference>
<dbReference type="InterPro" id="IPR003965">
    <property type="entry name" value="Fatty_acid_synthase"/>
</dbReference>
<dbReference type="SUPFAM" id="SSF53901">
    <property type="entry name" value="Thiolase-like"/>
    <property type="match status" value="2"/>
</dbReference>
<sequence length="3301" mass="368426">MKSKYSDNPISSDHTFTSFNHLGQANTSSYVVFGGQGIDPMPELRSFFEEGNSNSEFWDAIFTSLKEESSSLDPKRIALVLPYGFDLQNWLVYPEQTPDSSVLKNCSYSVPLIFIAQAASLYRIVRESSDWEFFSSSIKGIFGHSQGVYAGLLLSLSHDKTSFLRNLSLIVRILLNLGIRSQEEFPVLDFDPVFRKRLRPDETPSPMAALRTEQDEILFRELDKFNAGRTSEEMVYLGLKNGPKVRVLCGSPEALVEFRDVLSSQSFPDTESWSFLKVSAPFHSPLLRRVPVLLEADCKRVGFSPDRGDLRIPLYDTRDGRDLRTESDIALSLSRMAVAETLDWDICIDSLKNEENRILLLSFGPGTDAEKLCVPSIEGKAFLIRNLSREESLRSFKKEDRLDFPTPWKQFVPSHVILPNGRKLIRNRYSIWSGRPPVFGGGMTPSTVEPNMVIAAAKEGYLVEWAGGGQVTEELFRKRMDVFRRKLPAGTGIVVNLLYLDAYLWNLQLPLVKKLKMEGAPIDGVTISAGIPETDEAVKILRDLESLGIWMNSFKPGTQKQIKQVLEIAKKIPESQILMQIEGGAAGGHHSWEDLEELVRSTYSEIRDCKNIILAVGGGIGEKKETTDWLFGTWAGKNPMPVDAVFLGTRLMAAKECCTSEKIKQALVSLGGSDNWKTTQEGKSAGGVLSGRSGLGADIYYAQNTWTKLSSLAEELTKGKESDEARKNVESQRAELIALCNATAKPYFGDLGRMTYTEVLSRYIELTCSKERLISPEGEWPDHPYIDRSYRTRLFELARRFESRLSENSEGFYILQNLDELSDPDSFLTKWKSSFPSDKIVLPEDGIFFLDVCRRPGKPVNFVPILDEDLVKWIRSDSLWYSHCVDMDPDACAWIPGPKAVSGIRKANESVGEIFSDFLEELYSQKAKPIDSWSDLFTDRTLSMTLFDLFPSEQINSSHILIREEMEISPSEWIRHLSKLGNGFLSGLLLSPRIGSTISDLASVLAPRAGRTFQWETSPNGDLILLRISEGEMLKVELRLLDKDSAELDLIYYDPKNRNAIPFRRKFHSEKTGESFFGEDSELKEKSAQELYRKIWNLESVPSGSEDKGVYEDEIVIDRENILEFRKAIGELRRSDLKSEPNPPLSMGTSFAWKALLSPLFGLENKNLFKLLHLSQSFRWEKEAHNLRPGEKILSQAQIVRVRKLGSGQEISISGTVSKNGKTICSFRTAFLIRDAIEPFREFDSIPIDRKIRIRNQAECDIINSLDWIEGKSGSPVAVGTTLRFISSEKRSERIDSRIEKLFAMGKVEIVTPTGTQAWGDFRKEETYALGEPSNLDKFFSVFQDAESETDLHQKHRILSHTFFAPMEMSEYSSASGDTNPIHTDKDFAIYAGWKDRIVHGLWTSARVIKQIVTDACDGNPNRLLSFEEFFEAPVSLGEELKLEAKHIAQSLGNQILEVIVTNRQGEIKLRGKAVIAPPKTGYVFTGQGSQSQGMGMKLKDEFPEAKKIWQRAEATTQNELGFSLLKIVQENPTVLRVGKRIWNHPKGVLHLTQFTQVALVTKSMADWEILKERGFLVREAPFAGHSLGEFSALSARGFLGLENVIRIVYGRGLTMQGLVPRDAEGRSPYGMSVVLGNRHVGLGEETILEVVKNIREKTGLPLEVVNLNIRDKQYSVTGDLKALAEMEVKFKEIVRGKKTTIRLEGIDVPFHSRVLVSGVEEFRKTLEKNVPKNSHFDELDGRYIPNLVARPFSTKEEFIAKVQEISGSPILAKILNKKTVPVSEQDLRRILLIELLAYQFAMPVQWILTQDVFFQDLGVRRLVDLGARGDLAGMARQTLRDLPDSSSYEILHMEENRNLVLSEGEDCEEAVWSHIEESRPETQVQAESKPVLPASQTIVKPEEVSVVVSSDSSGDEASVSLSRKDALFALLSLKAGIRPDEISEEENIDALFGGNSSKRNQVMADLGAEFKTQSLDGAHEKSLRDLVKTLEEQSSYNQPGPYLRTVFEETLKKFFPPDFGRGEVFKHLKEERGLSESGVFALSIFLPLVAREGESLKKGSLSPISLNSRLSGAKDASKWLDKAVDAFAQSKGIRIGKKSAAGGGSGSGAKVDVAALEELERKYFGVEGIFGKTIQDFRRRLLGEDPYSEFLIKDRMEIEAARQKVSETAPSPLFDEKKIVTFSNSKQWTKKRLLQLLAELETGKRDALSLQEKTYFTNHASEALEKILHYRKSLWKKWETSSEKDRVTYSKLQEITEDLIASWKSEKGKGPLFRASDSVLRPKLEISPEGNWNFREEEEKVHPKRFLENKLSIKASKDYGSSFSENSAESEIFLQTLEKSVADGIGFSGLKVLVTGAGPNSIALETVFSLLAGGAEIILTTTSYSSEKLKIYRRIFQKYGAEGSSLKIIPFSQGSFEDISRLSDWLSSKDWQPDVLIPFGAVGEENSASQLDDSSLNSLRVMLLGVEKLIGTLGRSRGSFGKDSSPIHVILPLSPNHGIFGRDGMYAETKLGLETLFRKKFSEAEDWGKNTRIHGCVIGWVRGTGLMEANDIVAQALEEKTGISTFSRREMGLLLSCLIHHVAFQSKEEVLKADFTGGLDSVTDLGRALSEIRAAILTDAKNKKEIFALKNELLSREVEKEKRKALPKEAYAYPSFPKEDHLKEIAKNPLPELSKQICVVGFAEVGPGGSSHSRWELEKEGVLSLEGALELAWTMGLVKFQASDKGRTWTDSETGEPVPEWEIKSKYEEKILAHSGIRIIDSESRGFDPDALFAFVDVVLEEDFFLPVSGPEEAEEFKKADPDFTEKYHDSEKDKWFVRRKKGSQIKVRKAIDFARKVAGQIPKGWDASRYGIPKDLTKQVDSITVYNIYCTCEAFLRAGMEPMELYRFLHPSLVGSTVGSGMGGMGKMKRMFQDFLLGKERQHDALQESLINVTAAWALTSYVGAYGPVQTPVAACATAGISLEMAAGLIREGKAGFMLAGAFDDYSEEGLVGFGDMQATASSVEMEAIGIEPKAICRPNDIRRGGFVEAHGGGVILLARGDIALAAGLPVYGILAYAGSKTDGIQASIPAPGLGLLSLGAESEKGNSPLRNALSAFGLSADDIGVAYKHDTSTKANDKNENKLLYNLLRKLGRSEGNLLPIVSQKSLTGHSKGGAAAWQTIGVLQSLEEGIVTGNRNLEEVDPDMNEYSFLTFTDESIRFGKHKLKAGMLTTLGFGHVGALCLFVHSDYFLASVPEEQRAEYLSKRNEREIRGRNRYHEIRMGVGKPLYEKKTKSYFEEDEIGILLDADYRIRSEQKG</sequence>
<dbReference type="SMART" id="SM00827">
    <property type="entry name" value="PKS_AT"/>
    <property type="match status" value="1"/>
</dbReference>
<dbReference type="RefSeq" id="WP_100757731.1">
    <property type="nucleotide sequence ID" value="NZ_NPDT01000001.1"/>
</dbReference>
<accession>A0A2M9ZFK0</accession>
<dbReference type="InterPro" id="IPR016039">
    <property type="entry name" value="Thiolase-like"/>
</dbReference>
<evidence type="ECO:0000256" key="5">
    <source>
        <dbReference type="ARBA" id="ARBA00022857"/>
    </source>
</evidence>
<dbReference type="Pfam" id="PF18314">
    <property type="entry name" value="FAS_I_H"/>
    <property type="match status" value="1"/>
</dbReference>
<dbReference type="EMBL" id="NPDT01000001">
    <property type="protein sequence ID" value="PJZ67201.1"/>
    <property type="molecule type" value="Genomic_DNA"/>
</dbReference>
<dbReference type="InterPro" id="IPR041550">
    <property type="entry name" value="FASI_helical"/>
</dbReference>